<dbReference type="GO" id="GO:0006354">
    <property type="term" value="P:DNA-templated transcription elongation"/>
    <property type="evidence" value="ECO:0007669"/>
    <property type="project" value="TreeGrafter"/>
</dbReference>
<dbReference type="AlphaFoldDB" id="A0A918QEZ5"/>
<reference evidence="2" key="1">
    <citation type="journal article" date="2014" name="Int. J. Syst. Evol. Microbiol.">
        <title>Complete genome sequence of Corynebacterium casei LMG S-19264T (=DSM 44701T), isolated from a smear-ripened cheese.</title>
        <authorList>
            <consortium name="US DOE Joint Genome Institute (JGI-PGF)"/>
            <person name="Walter F."/>
            <person name="Albersmeier A."/>
            <person name="Kalinowski J."/>
            <person name="Ruckert C."/>
        </authorList>
    </citation>
    <scope>NUCLEOTIDE SEQUENCE</scope>
    <source>
        <strain evidence="2">KCTC 12368</strain>
    </source>
</reference>
<protein>
    <recommendedName>
        <fullName evidence="1">Transcription elongation factor GreA/GreB C-terminal domain-containing protein</fullName>
    </recommendedName>
</protein>
<organism evidence="2 3">
    <name type="scientific">Echinicola pacifica</name>
    <dbReference type="NCBI Taxonomy" id="346377"/>
    <lineage>
        <taxon>Bacteria</taxon>
        <taxon>Pseudomonadati</taxon>
        <taxon>Bacteroidota</taxon>
        <taxon>Cytophagia</taxon>
        <taxon>Cytophagales</taxon>
        <taxon>Cyclobacteriaceae</taxon>
        <taxon>Echinicola</taxon>
    </lineage>
</organism>
<dbReference type="PANTHER" id="PTHR30437">
    <property type="entry name" value="TRANSCRIPTION ELONGATION FACTOR GREA"/>
    <property type="match status" value="1"/>
</dbReference>
<gene>
    <name evidence="2" type="ORF">GCM10007049_38980</name>
</gene>
<name>A0A918QEZ5_9BACT</name>
<sequence length="122" mass="13535">MKAILKKSDYHTIRSIIQSGQSNGQQIDLKQLLTELGNCEVVADELVPTDVVCIGSSVEVLDMEKNNIIKATIVMPDKSNLKENKVSLLAPFSVALIGFKEGREIEWQMPAGKRKLKILKVN</sequence>
<dbReference type="SUPFAM" id="SSF54534">
    <property type="entry name" value="FKBP-like"/>
    <property type="match status" value="1"/>
</dbReference>
<dbReference type="Gene3D" id="3.10.50.30">
    <property type="entry name" value="Transcription elongation factor, GreA/GreB, C-terminal domain"/>
    <property type="match status" value="1"/>
</dbReference>
<accession>A0A918QEZ5</accession>
<evidence type="ECO:0000259" key="1">
    <source>
        <dbReference type="Pfam" id="PF01272"/>
    </source>
</evidence>
<dbReference type="PANTHER" id="PTHR30437:SF5">
    <property type="entry name" value="REGULATOR OF NUCLEOSIDE DIPHOSPHATE KINASE"/>
    <property type="match status" value="1"/>
</dbReference>
<dbReference type="GO" id="GO:0070063">
    <property type="term" value="F:RNA polymerase binding"/>
    <property type="evidence" value="ECO:0007669"/>
    <property type="project" value="InterPro"/>
</dbReference>
<dbReference type="RefSeq" id="WP_018473823.1">
    <property type="nucleotide sequence ID" value="NZ_BMWX01000012.1"/>
</dbReference>
<dbReference type="GO" id="GO:0032784">
    <property type="term" value="P:regulation of DNA-templated transcription elongation"/>
    <property type="evidence" value="ECO:0007669"/>
    <property type="project" value="InterPro"/>
</dbReference>
<dbReference type="EMBL" id="BMWX01000012">
    <property type="protein sequence ID" value="GGZ41963.1"/>
    <property type="molecule type" value="Genomic_DNA"/>
</dbReference>
<proteinExistence type="predicted"/>
<dbReference type="Proteomes" id="UP000619457">
    <property type="component" value="Unassembled WGS sequence"/>
</dbReference>
<dbReference type="InterPro" id="IPR001437">
    <property type="entry name" value="Tscrpt_elong_fac_GreA/B_C"/>
</dbReference>
<feature type="domain" description="Transcription elongation factor GreA/GreB C-terminal" evidence="1">
    <location>
        <begin position="48"/>
        <end position="122"/>
    </location>
</feature>
<dbReference type="InterPro" id="IPR023459">
    <property type="entry name" value="Tscrpt_elong_fac_GreA/B_fam"/>
</dbReference>
<comment type="caution">
    <text evidence="2">The sequence shown here is derived from an EMBL/GenBank/DDBJ whole genome shotgun (WGS) entry which is preliminary data.</text>
</comment>
<keyword evidence="3" id="KW-1185">Reference proteome</keyword>
<dbReference type="InterPro" id="IPR036953">
    <property type="entry name" value="GreA/GreB_C_sf"/>
</dbReference>
<dbReference type="Pfam" id="PF01272">
    <property type="entry name" value="GreA_GreB"/>
    <property type="match status" value="1"/>
</dbReference>
<dbReference type="GO" id="GO:0003677">
    <property type="term" value="F:DNA binding"/>
    <property type="evidence" value="ECO:0007669"/>
    <property type="project" value="InterPro"/>
</dbReference>
<reference evidence="2" key="2">
    <citation type="submission" date="2020-09" db="EMBL/GenBank/DDBJ databases">
        <authorList>
            <person name="Sun Q."/>
            <person name="Kim S."/>
        </authorList>
    </citation>
    <scope>NUCLEOTIDE SEQUENCE</scope>
    <source>
        <strain evidence="2">KCTC 12368</strain>
    </source>
</reference>
<evidence type="ECO:0000313" key="2">
    <source>
        <dbReference type="EMBL" id="GGZ41963.1"/>
    </source>
</evidence>
<evidence type="ECO:0000313" key="3">
    <source>
        <dbReference type="Proteomes" id="UP000619457"/>
    </source>
</evidence>